<dbReference type="EMBL" id="UINC01186131">
    <property type="protein sequence ID" value="SVD98204.1"/>
    <property type="molecule type" value="Genomic_DNA"/>
</dbReference>
<gene>
    <name evidence="2" type="ORF">METZ01_LOCUS451058</name>
</gene>
<keyword evidence="1" id="KW-0472">Membrane</keyword>
<feature type="transmembrane region" description="Helical" evidence="1">
    <location>
        <begin position="110"/>
        <end position="130"/>
    </location>
</feature>
<proteinExistence type="predicted"/>
<feature type="transmembrane region" description="Helical" evidence="1">
    <location>
        <begin position="37"/>
        <end position="59"/>
    </location>
</feature>
<keyword evidence="1" id="KW-0812">Transmembrane</keyword>
<keyword evidence="1" id="KW-1133">Transmembrane helix</keyword>
<evidence type="ECO:0000313" key="2">
    <source>
        <dbReference type="EMBL" id="SVD98204.1"/>
    </source>
</evidence>
<organism evidence="2">
    <name type="scientific">marine metagenome</name>
    <dbReference type="NCBI Taxonomy" id="408172"/>
    <lineage>
        <taxon>unclassified sequences</taxon>
        <taxon>metagenomes</taxon>
        <taxon>ecological metagenomes</taxon>
    </lineage>
</organism>
<feature type="non-terminal residue" evidence="2">
    <location>
        <position position="160"/>
    </location>
</feature>
<feature type="transmembrane region" description="Helical" evidence="1">
    <location>
        <begin position="79"/>
        <end position="103"/>
    </location>
</feature>
<protein>
    <recommendedName>
        <fullName evidence="3">TVP38/TMEM64 family membrane protein</fullName>
    </recommendedName>
</protein>
<evidence type="ECO:0000256" key="1">
    <source>
        <dbReference type="SAM" id="Phobius"/>
    </source>
</evidence>
<reference evidence="2" key="1">
    <citation type="submission" date="2018-05" db="EMBL/GenBank/DDBJ databases">
        <authorList>
            <person name="Lanie J.A."/>
            <person name="Ng W.-L."/>
            <person name="Kazmierczak K.M."/>
            <person name="Andrzejewski T.M."/>
            <person name="Davidsen T.M."/>
            <person name="Wayne K.J."/>
            <person name="Tettelin H."/>
            <person name="Glass J.I."/>
            <person name="Rusch D."/>
            <person name="Podicherti R."/>
            <person name="Tsui H.-C.T."/>
            <person name="Winkler M.E."/>
        </authorList>
    </citation>
    <scope>NUCLEOTIDE SEQUENCE</scope>
</reference>
<sequence length="160" mass="17350">MNLAVPDWHVKRTSSPKRHGIFTRFDFLARSRHNHSVLRVLITGLIATGLMLGAFFAWGGYFEGLFTKETAAQPGPWDWLFVVGLLTLDVFLPIPATAVLATLGMAYGPWLGGLIGTLGTFAAGTTGYGLCRVLNERTARFLVGEKGMEIGGKFFEQSGG</sequence>
<evidence type="ECO:0008006" key="3">
    <source>
        <dbReference type="Google" id="ProtNLM"/>
    </source>
</evidence>
<name>A0A382ZRT7_9ZZZZ</name>
<dbReference type="AlphaFoldDB" id="A0A382ZRT7"/>
<accession>A0A382ZRT7</accession>